<dbReference type="InterPro" id="IPR029062">
    <property type="entry name" value="Class_I_gatase-like"/>
</dbReference>
<dbReference type="SUPFAM" id="SSF52317">
    <property type="entry name" value="Class I glutamine amidotransferase-like"/>
    <property type="match status" value="1"/>
</dbReference>
<keyword evidence="2" id="KW-0645">Protease</keyword>
<dbReference type="GO" id="GO:0006508">
    <property type="term" value="P:proteolysis"/>
    <property type="evidence" value="ECO:0007669"/>
    <property type="project" value="UniProtKB-KW"/>
</dbReference>
<organism evidence="5 6">
    <name type="scientific">Cryobacterium cheniae</name>
    <dbReference type="NCBI Taxonomy" id="1259262"/>
    <lineage>
        <taxon>Bacteria</taxon>
        <taxon>Bacillati</taxon>
        <taxon>Actinomycetota</taxon>
        <taxon>Actinomycetes</taxon>
        <taxon>Micrococcales</taxon>
        <taxon>Microbacteriaceae</taxon>
        <taxon>Cryobacterium</taxon>
    </lineage>
</organism>
<evidence type="ECO:0000256" key="2">
    <source>
        <dbReference type="ARBA" id="ARBA00022670"/>
    </source>
</evidence>
<evidence type="ECO:0000256" key="3">
    <source>
        <dbReference type="ARBA" id="ARBA00022801"/>
    </source>
</evidence>
<keyword evidence="3" id="KW-0378">Hydrolase</keyword>
<keyword evidence="6" id="KW-1185">Reference proteome</keyword>
<dbReference type="InterPro" id="IPR005320">
    <property type="entry name" value="Peptidase_S51"/>
</dbReference>
<evidence type="ECO:0000256" key="1">
    <source>
        <dbReference type="ARBA" id="ARBA00006534"/>
    </source>
</evidence>
<name>A0A4R8XSU9_9MICO</name>
<dbReference type="OrthoDB" id="3078420at2"/>
<sequence length="239" mass="23500">MSVHLVGGGWNARTDAAVFGPFLAEATARGAASGRAEPLLAILVVRDGDGAEHAASLVAAVAAAGVFESKVTVVAPGDVFALAALSEVDGILVGGGVTPAYLAAVTPIAGEIRRQVAAGIPYLGFSAGATIAAERALIGGWRMGGVEVSGEHAAEGLDEIAIELGIGLLDVTVEVHAAQWGTLSRLVAATEAGLIDGGLAVDENTALVVGEGALGVVGAGSVWRVSQSDGGVLVSTFGA</sequence>
<comment type="caution">
    <text evidence="5">The sequence shown here is derived from an EMBL/GenBank/DDBJ whole genome shotgun (WGS) entry which is preliminary data.</text>
</comment>
<dbReference type="Gene3D" id="3.40.50.880">
    <property type="match status" value="1"/>
</dbReference>
<dbReference type="Pfam" id="PF03575">
    <property type="entry name" value="Peptidase_S51"/>
    <property type="match status" value="1"/>
</dbReference>
<dbReference type="Proteomes" id="UP000298433">
    <property type="component" value="Unassembled WGS sequence"/>
</dbReference>
<reference evidence="5 6" key="1">
    <citation type="submission" date="2019-03" db="EMBL/GenBank/DDBJ databases">
        <title>Genomics of glacier-inhabiting Cryobacterium strains.</title>
        <authorList>
            <person name="Liu Q."/>
            <person name="Xin Y.-H."/>
        </authorList>
    </citation>
    <scope>NUCLEOTIDE SEQUENCE [LARGE SCALE GENOMIC DNA]</scope>
    <source>
        <strain evidence="5 6">TMT2-48-2</strain>
    </source>
</reference>
<accession>A0A4R8XSU9</accession>
<evidence type="ECO:0000256" key="4">
    <source>
        <dbReference type="ARBA" id="ARBA00022825"/>
    </source>
</evidence>
<dbReference type="RefSeq" id="WP_134370037.1">
    <property type="nucleotide sequence ID" value="NZ_SOGN01000041.1"/>
</dbReference>
<keyword evidence="4" id="KW-0720">Serine protease</keyword>
<evidence type="ECO:0000313" key="6">
    <source>
        <dbReference type="Proteomes" id="UP000298433"/>
    </source>
</evidence>
<dbReference type="GO" id="GO:0008236">
    <property type="term" value="F:serine-type peptidase activity"/>
    <property type="evidence" value="ECO:0007669"/>
    <property type="project" value="UniProtKB-KW"/>
</dbReference>
<proteinExistence type="inferred from homology"/>
<dbReference type="EMBL" id="SOGN01000041">
    <property type="protein sequence ID" value="TFC80407.1"/>
    <property type="molecule type" value="Genomic_DNA"/>
</dbReference>
<protein>
    <submittedName>
        <fullName evidence="5">Peptidase S51</fullName>
    </submittedName>
</protein>
<comment type="similarity">
    <text evidence="1">Belongs to the peptidase S51 family.</text>
</comment>
<evidence type="ECO:0000313" key="5">
    <source>
        <dbReference type="EMBL" id="TFC80407.1"/>
    </source>
</evidence>
<dbReference type="AlphaFoldDB" id="A0A4R8XSU9"/>
<gene>
    <name evidence="5" type="ORF">E3T23_08985</name>
</gene>